<keyword evidence="2" id="KW-1185">Reference proteome</keyword>
<name>A0ABR3FKR9_9AGAR</name>
<evidence type="ECO:0000313" key="2">
    <source>
        <dbReference type="Proteomes" id="UP001465976"/>
    </source>
</evidence>
<evidence type="ECO:0000313" key="1">
    <source>
        <dbReference type="EMBL" id="KAL0575771.1"/>
    </source>
</evidence>
<protein>
    <submittedName>
        <fullName evidence="1">Uncharacterized protein</fullName>
    </submittedName>
</protein>
<dbReference type="EMBL" id="JBAHYK010000275">
    <property type="protein sequence ID" value="KAL0575771.1"/>
    <property type="molecule type" value="Genomic_DNA"/>
</dbReference>
<dbReference type="Proteomes" id="UP001465976">
    <property type="component" value="Unassembled WGS sequence"/>
</dbReference>
<organism evidence="1 2">
    <name type="scientific">Marasmius crinis-equi</name>
    <dbReference type="NCBI Taxonomy" id="585013"/>
    <lineage>
        <taxon>Eukaryota</taxon>
        <taxon>Fungi</taxon>
        <taxon>Dikarya</taxon>
        <taxon>Basidiomycota</taxon>
        <taxon>Agaricomycotina</taxon>
        <taxon>Agaricomycetes</taxon>
        <taxon>Agaricomycetidae</taxon>
        <taxon>Agaricales</taxon>
        <taxon>Marasmiineae</taxon>
        <taxon>Marasmiaceae</taxon>
        <taxon>Marasmius</taxon>
    </lineage>
</organism>
<gene>
    <name evidence="1" type="ORF">V5O48_006190</name>
</gene>
<reference evidence="1 2" key="1">
    <citation type="submission" date="2024-02" db="EMBL/GenBank/DDBJ databases">
        <title>A draft genome for the cacao thread blight pathogen Marasmius crinis-equi.</title>
        <authorList>
            <person name="Cohen S.P."/>
            <person name="Baruah I.K."/>
            <person name="Amoako-Attah I."/>
            <person name="Bukari Y."/>
            <person name="Meinhardt L.W."/>
            <person name="Bailey B.A."/>
        </authorList>
    </citation>
    <scope>NUCLEOTIDE SEQUENCE [LARGE SCALE GENOMIC DNA]</scope>
    <source>
        <strain evidence="1 2">GH-76</strain>
    </source>
</reference>
<comment type="caution">
    <text evidence="1">The sequence shown here is derived from an EMBL/GenBank/DDBJ whole genome shotgun (WGS) entry which is preliminary data.</text>
</comment>
<sequence>MVSAQASEEPPSYSNLTKRAQVRDIDLAGPYFVANHKDGSVKLATFPDLSSARTFYDEVLEDFQGKILVDKSKARAITSQLRGGSSQSLHTEFINKCEEVVQNVGNMALNYFVVFHKDSVRRAAFVDLPSAWTFYELVPNSFVKVLIDTTTTEALTVAIHDRTQYTKQCKDVGNSINNSTPLCKSPYAVAIHRNKAVAVAYFDDSRSAQGLYDVISNDWAKVLVEKSPSGVI</sequence>
<proteinExistence type="predicted"/>
<accession>A0ABR3FKR9</accession>